<reference evidence="2 3" key="1">
    <citation type="submission" date="2019-03" db="EMBL/GenBank/DDBJ databases">
        <title>Genomic Encyclopedia of Archaeal and Bacterial Type Strains, Phase II (KMG-II): from individual species to whole genera.</title>
        <authorList>
            <person name="Goeker M."/>
        </authorList>
    </citation>
    <scope>NUCLEOTIDE SEQUENCE [LARGE SCALE GENOMIC DNA]</scope>
    <source>
        <strain evidence="2 3">DSM 28213</strain>
    </source>
</reference>
<sequence length="224" mass="26076">MENLILTERFIANTDWATTLFFIGFSIIAINKTVFGIRFSEFSRLALSDKYLKIYKDNTNLQNSFTFSFFIVQLISGAFFIQICLNGFGFINHYTLNSFIQILNFITVFVLAKYYIDKIIAVTFNIEEFADAFNLQKATYRNYLGMFLLGIDVLLFYNHIDNKIVLGLTGFTLIAINILLYIIFIKNNQKSILNKLFYFILYLCTLEIAPYFLLYFGLKKFGAL</sequence>
<name>A0A4R7ET18_9FLAO</name>
<evidence type="ECO:0000313" key="2">
    <source>
        <dbReference type="EMBL" id="TDS52970.1"/>
    </source>
</evidence>
<dbReference type="Pfam" id="PF14093">
    <property type="entry name" value="DUF4271"/>
    <property type="match status" value="1"/>
</dbReference>
<feature type="transmembrane region" description="Helical" evidence="1">
    <location>
        <begin position="166"/>
        <end position="184"/>
    </location>
</feature>
<feature type="transmembrane region" description="Helical" evidence="1">
    <location>
        <begin position="61"/>
        <end position="88"/>
    </location>
</feature>
<dbReference type="Proteomes" id="UP000295215">
    <property type="component" value="Unassembled WGS sequence"/>
</dbReference>
<feature type="transmembrane region" description="Helical" evidence="1">
    <location>
        <begin position="196"/>
        <end position="218"/>
    </location>
</feature>
<keyword evidence="1" id="KW-0812">Transmembrane</keyword>
<organism evidence="2 3">
    <name type="scientific">Myroides indicus</name>
    <dbReference type="NCBI Taxonomy" id="1323422"/>
    <lineage>
        <taxon>Bacteria</taxon>
        <taxon>Pseudomonadati</taxon>
        <taxon>Bacteroidota</taxon>
        <taxon>Flavobacteriia</taxon>
        <taxon>Flavobacteriales</taxon>
        <taxon>Flavobacteriaceae</taxon>
        <taxon>Myroides</taxon>
    </lineage>
</organism>
<accession>A0A4R7ET18</accession>
<dbReference type="OrthoDB" id="1438590at2"/>
<dbReference type="RefSeq" id="WP_133713454.1">
    <property type="nucleotide sequence ID" value="NZ_SOAG01000029.1"/>
</dbReference>
<feature type="transmembrane region" description="Helical" evidence="1">
    <location>
        <begin position="20"/>
        <end position="40"/>
    </location>
</feature>
<evidence type="ECO:0000256" key="1">
    <source>
        <dbReference type="SAM" id="Phobius"/>
    </source>
</evidence>
<dbReference type="InterPro" id="IPR025367">
    <property type="entry name" value="DUF4271"/>
</dbReference>
<proteinExistence type="predicted"/>
<comment type="caution">
    <text evidence="2">The sequence shown here is derived from an EMBL/GenBank/DDBJ whole genome shotgun (WGS) entry which is preliminary data.</text>
</comment>
<keyword evidence="1" id="KW-1133">Transmembrane helix</keyword>
<gene>
    <name evidence="2" type="ORF">C8P70_1293</name>
</gene>
<keyword evidence="3" id="KW-1185">Reference proteome</keyword>
<dbReference type="EMBL" id="SOAG01000029">
    <property type="protein sequence ID" value="TDS52970.1"/>
    <property type="molecule type" value="Genomic_DNA"/>
</dbReference>
<feature type="transmembrane region" description="Helical" evidence="1">
    <location>
        <begin position="94"/>
        <end position="116"/>
    </location>
</feature>
<feature type="transmembrane region" description="Helical" evidence="1">
    <location>
        <begin position="143"/>
        <end position="160"/>
    </location>
</feature>
<evidence type="ECO:0000313" key="3">
    <source>
        <dbReference type="Proteomes" id="UP000295215"/>
    </source>
</evidence>
<keyword evidence="1" id="KW-0472">Membrane</keyword>
<protein>
    <submittedName>
        <fullName evidence="2">Uncharacterized protein DUF4271</fullName>
    </submittedName>
</protein>
<dbReference type="AlphaFoldDB" id="A0A4R7ET18"/>